<evidence type="ECO:0000256" key="1">
    <source>
        <dbReference type="SAM" id="MobiDB-lite"/>
    </source>
</evidence>
<evidence type="ECO:0008006" key="4">
    <source>
        <dbReference type="Google" id="ProtNLM"/>
    </source>
</evidence>
<accession>A0ABW3MMS6</accession>
<name>A0ABW3MMS6_9PSEU</name>
<protein>
    <recommendedName>
        <fullName evidence="4">Cell division protein DivIVA</fullName>
    </recommendedName>
</protein>
<reference evidence="3" key="1">
    <citation type="journal article" date="2019" name="Int. J. Syst. Evol. Microbiol.">
        <title>The Global Catalogue of Microorganisms (GCM) 10K type strain sequencing project: providing services to taxonomists for standard genome sequencing and annotation.</title>
        <authorList>
            <consortium name="The Broad Institute Genomics Platform"/>
            <consortium name="The Broad Institute Genome Sequencing Center for Infectious Disease"/>
            <person name="Wu L."/>
            <person name="Ma J."/>
        </authorList>
    </citation>
    <scope>NUCLEOTIDE SEQUENCE [LARGE SCALE GENOMIC DNA]</scope>
    <source>
        <strain evidence="3">JCM 31486</strain>
    </source>
</reference>
<sequence>MAVADESQKPRSGHFDIELRGYNKRQVNERVTRLAYDLKNASKSRDEATTQVAELTKALTHAQEQLTDTKSRLERMATNPSSATAMTERVREMMRL</sequence>
<keyword evidence="3" id="KW-1185">Reference proteome</keyword>
<feature type="region of interest" description="Disordered" evidence="1">
    <location>
        <begin position="76"/>
        <end position="96"/>
    </location>
</feature>
<gene>
    <name evidence="2" type="ORF">ACFQ1S_40840</name>
</gene>
<feature type="non-terminal residue" evidence="2">
    <location>
        <position position="96"/>
    </location>
</feature>
<comment type="caution">
    <text evidence="2">The sequence shown here is derived from an EMBL/GenBank/DDBJ whole genome shotgun (WGS) entry which is preliminary data.</text>
</comment>
<dbReference type="Proteomes" id="UP001597045">
    <property type="component" value="Unassembled WGS sequence"/>
</dbReference>
<proteinExistence type="predicted"/>
<evidence type="ECO:0000313" key="2">
    <source>
        <dbReference type="EMBL" id="MFD1051448.1"/>
    </source>
</evidence>
<evidence type="ECO:0000313" key="3">
    <source>
        <dbReference type="Proteomes" id="UP001597045"/>
    </source>
</evidence>
<dbReference type="EMBL" id="JBHTIS010003604">
    <property type="protein sequence ID" value="MFD1051448.1"/>
    <property type="molecule type" value="Genomic_DNA"/>
</dbReference>
<organism evidence="2 3">
    <name type="scientific">Kibdelosporangium lantanae</name>
    <dbReference type="NCBI Taxonomy" id="1497396"/>
    <lineage>
        <taxon>Bacteria</taxon>
        <taxon>Bacillati</taxon>
        <taxon>Actinomycetota</taxon>
        <taxon>Actinomycetes</taxon>
        <taxon>Pseudonocardiales</taxon>
        <taxon>Pseudonocardiaceae</taxon>
        <taxon>Kibdelosporangium</taxon>
    </lineage>
</organism>